<dbReference type="SMART" id="SM00066">
    <property type="entry name" value="GAL4"/>
    <property type="match status" value="1"/>
</dbReference>
<dbReference type="GO" id="GO:0006351">
    <property type="term" value="P:DNA-templated transcription"/>
    <property type="evidence" value="ECO:0007669"/>
    <property type="project" value="InterPro"/>
</dbReference>
<feature type="region of interest" description="Disordered" evidence="8">
    <location>
        <begin position="634"/>
        <end position="723"/>
    </location>
</feature>
<dbReference type="Pfam" id="PF00172">
    <property type="entry name" value="Zn_clus"/>
    <property type="match status" value="1"/>
</dbReference>
<dbReference type="AlphaFoldDB" id="A0AAD5PFV0"/>
<dbReference type="InterPro" id="IPR007219">
    <property type="entry name" value="XnlR_reg_dom"/>
</dbReference>
<keyword evidence="6" id="KW-0804">Transcription</keyword>
<keyword evidence="11" id="KW-1185">Reference proteome</keyword>
<dbReference type="GO" id="GO:0003677">
    <property type="term" value="F:DNA binding"/>
    <property type="evidence" value="ECO:0007669"/>
    <property type="project" value="UniProtKB-KW"/>
</dbReference>
<evidence type="ECO:0000256" key="5">
    <source>
        <dbReference type="ARBA" id="ARBA00023125"/>
    </source>
</evidence>
<keyword evidence="7" id="KW-0539">Nucleus</keyword>
<evidence type="ECO:0000256" key="3">
    <source>
        <dbReference type="ARBA" id="ARBA00022833"/>
    </source>
</evidence>
<feature type="region of interest" description="Disordered" evidence="8">
    <location>
        <begin position="570"/>
        <end position="592"/>
    </location>
</feature>
<dbReference type="PROSITE" id="PS00463">
    <property type="entry name" value="ZN2_CY6_FUNGAL_1"/>
    <property type="match status" value="1"/>
</dbReference>
<evidence type="ECO:0000256" key="2">
    <source>
        <dbReference type="ARBA" id="ARBA00022723"/>
    </source>
</evidence>
<dbReference type="Gene3D" id="4.10.240.10">
    <property type="entry name" value="Zn(2)-C6 fungal-type DNA-binding domain"/>
    <property type="match status" value="1"/>
</dbReference>
<evidence type="ECO:0000256" key="1">
    <source>
        <dbReference type="ARBA" id="ARBA00004123"/>
    </source>
</evidence>
<proteinExistence type="predicted"/>
<sequence>MSSHNASSSNADDSKNSSQPLKMPRQKRLKVNRACYTCRVKKIKCDGLQPCMQCRARQRPCSFSKDGPSGMEEDEYMGSSPSQTPSSMDTVQPVSDSTAFDSPREHRQRKGLGQNVSNGDREKHQSTIGLLDELCAAWPAEGCERRWIVDEHLLYAEEPSLESTLMDGTNNLSNNMVIQQHLIALFFRHRYATFPIIPKRILYEHLERRGYLCTPLLLYAIYAQAAHFADDDRSQANVYYSHAVALVDDYLEIPRLSTIVALCLLSLYEQPTDSNNNGYNATQARSQAYSSIAFRMCFDLGLHKRYVLNQRLNRGDVELHKRIFWSCYCLDKMQNVCVGRPWMIMSKDVDLDLPLLQPGDDIEEQEVLEYFSTLIKLFQICEHAFQTDSAHAARSIVRSYDQEQLAYTFDNSLLMWLRSLPTHLQWTPFPTQANAVATQPPPNAMIAHLHLFYNVIELGVLRPHSAMTGKTILHRCSTIATNITQLACSLAEQTNFILSYSFVASAIMAAVRVHLLNCSNENMNFARHSRFMFQRSLRSLRTLYQVRKIQGVPEFVSTLKSTMAAADTNTEIEKQQQEQEDQFEQAPTSPTQAQQLIMNRATAAFSAHTLTAAAAHASASASLAVARQHKATLSIPSSHNNNNNSNNISSNNNNSNNPQNIAHANQQLSTNMVFDPNTGSWRPPNQNIQPELHHQHHQQQQQQHHQQHHHHQQQQQQQQQPQQRVPYPLNLLSVDENWSKPAEPSVDSILKDKVFATFMDEHNKNSIKMNNQAATSTDIDELVAQMRFGSKAEDHDDTNGGLDNKNTTWNNAAAAAAAAAAVSAAENDSLVYSMWAPTQQDGPSSSTRDQRDSHQREQPPPTSPSVASSTSHSQSTPYQSTYMNIGLGVYASAHQHHTDVIRQHFPGVESRSNPSVRPVILTHQGHVIVAGSNQDTTSTPPHPQ</sequence>
<feature type="compositionally biased region" description="Basic and acidic residues" evidence="8">
    <location>
        <begin position="848"/>
        <end position="857"/>
    </location>
</feature>
<dbReference type="PANTHER" id="PTHR31313:SF81">
    <property type="entry name" value="TY1 ENHANCER ACTIVATOR"/>
    <property type="match status" value="1"/>
</dbReference>
<gene>
    <name evidence="10" type="ORF">BDA99DRAFT_504455</name>
</gene>
<accession>A0AAD5PFV0</accession>
<dbReference type="EMBL" id="JAIXMP010000009">
    <property type="protein sequence ID" value="KAI9267948.1"/>
    <property type="molecule type" value="Genomic_DNA"/>
</dbReference>
<dbReference type="Pfam" id="PF04082">
    <property type="entry name" value="Fungal_trans"/>
    <property type="match status" value="1"/>
</dbReference>
<comment type="caution">
    <text evidence="10">The sequence shown here is derived from an EMBL/GenBank/DDBJ whole genome shotgun (WGS) entry which is preliminary data.</text>
</comment>
<name>A0AAD5PFV0_9FUNG</name>
<evidence type="ECO:0000259" key="9">
    <source>
        <dbReference type="PROSITE" id="PS50048"/>
    </source>
</evidence>
<evidence type="ECO:0000313" key="11">
    <source>
        <dbReference type="Proteomes" id="UP001209540"/>
    </source>
</evidence>
<reference evidence="10" key="2">
    <citation type="submission" date="2023-02" db="EMBL/GenBank/DDBJ databases">
        <authorList>
            <consortium name="DOE Joint Genome Institute"/>
            <person name="Mondo S.J."/>
            <person name="Chang Y."/>
            <person name="Wang Y."/>
            <person name="Ahrendt S."/>
            <person name="Andreopoulos W."/>
            <person name="Barry K."/>
            <person name="Beard J."/>
            <person name="Benny G.L."/>
            <person name="Blankenship S."/>
            <person name="Bonito G."/>
            <person name="Cuomo C."/>
            <person name="Desiro A."/>
            <person name="Gervers K.A."/>
            <person name="Hundley H."/>
            <person name="Kuo A."/>
            <person name="LaButti K."/>
            <person name="Lang B.F."/>
            <person name="Lipzen A."/>
            <person name="O'Donnell K."/>
            <person name="Pangilinan J."/>
            <person name="Reynolds N."/>
            <person name="Sandor L."/>
            <person name="Smith M.W."/>
            <person name="Tsang A."/>
            <person name="Grigoriev I.V."/>
            <person name="Stajich J.E."/>
            <person name="Spatafora J.W."/>
        </authorList>
    </citation>
    <scope>NUCLEOTIDE SEQUENCE</scope>
    <source>
        <strain evidence="10">RSA 2281</strain>
    </source>
</reference>
<evidence type="ECO:0000256" key="4">
    <source>
        <dbReference type="ARBA" id="ARBA00023015"/>
    </source>
</evidence>
<dbReference type="InterPro" id="IPR051615">
    <property type="entry name" value="Transcr_Regulatory_Elem"/>
</dbReference>
<keyword evidence="4" id="KW-0805">Transcription regulation</keyword>
<protein>
    <submittedName>
        <fullName evidence="10">Fungal-specific transcription factor domain-containing protein</fullName>
    </submittedName>
</protein>
<dbReference type="InterPro" id="IPR001138">
    <property type="entry name" value="Zn2Cys6_DnaBD"/>
</dbReference>
<dbReference type="CDD" id="cd00067">
    <property type="entry name" value="GAL4"/>
    <property type="match status" value="1"/>
</dbReference>
<feature type="compositionally biased region" description="Low complexity" evidence="8">
    <location>
        <begin position="713"/>
        <end position="723"/>
    </location>
</feature>
<feature type="region of interest" description="Disordered" evidence="8">
    <location>
        <begin position="59"/>
        <end position="123"/>
    </location>
</feature>
<dbReference type="GO" id="GO:0005634">
    <property type="term" value="C:nucleus"/>
    <property type="evidence" value="ECO:0007669"/>
    <property type="project" value="UniProtKB-SubCell"/>
</dbReference>
<evidence type="ECO:0000256" key="6">
    <source>
        <dbReference type="ARBA" id="ARBA00023163"/>
    </source>
</evidence>
<keyword evidence="3" id="KW-0862">Zinc</keyword>
<feature type="compositionally biased region" description="Low complexity" evidence="8">
    <location>
        <begin position="634"/>
        <end position="665"/>
    </location>
</feature>
<feature type="compositionally biased region" description="Polar residues" evidence="8">
    <location>
        <begin position="79"/>
        <end position="100"/>
    </location>
</feature>
<evidence type="ECO:0000313" key="10">
    <source>
        <dbReference type="EMBL" id="KAI9267948.1"/>
    </source>
</evidence>
<dbReference type="InterPro" id="IPR036864">
    <property type="entry name" value="Zn2-C6_fun-type_DNA-bd_sf"/>
</dbReference>
<feature type="compositionally biased region" description="Polar residues" evidence="8">
    <location>
        <begin position="666"/>
        <end position="689"/>
    </location>
</feature>
<dbReference type="PANTHER" id="PTHR31313">
    <property type="entry name" value="TY1 ENHANCER ACTIVATOR"/>
    <property type="match status" value="1"/>
</dbReference>
<feature type="compositionally biased region" description="Low complexity" evidence="8">
    <location>
        <begin position="864"/>
        <end position="879"/>
    </location>
</feature>
<keyword evidence="5" id="KW-0238">DNA-binding</keyword>
<evidence type="ECO:0000256" key="7">
    <source>
        <dbReference type="ARBA" id="ARBA00023242"/>
    </source>
</evidence>
<organism evidence="10 11">
    <name type="scientific">Phascolomyces articulosus</name>
    <dbReference type="NCBI Taxonomy" id="60185"/>
    <lineage>
        <taxon>Eukaryota</taxon>
        <taxon>Fungi</taxon>
        <taxon>Fungi incertae sedis</taxon>
        <taxon>Mucoromycota</taxon>
        <taxon>Mucoromycotina</taxon>
        <taxon>Mucoromycetes</taxon>
        <taxon>Mucorales</taxon>
        <taxon>Lichtheimiaceae</taxon>
        <taxon>Phascolomyces</taxon>
    </lineage>
</organism>
<feature type="domain" description="Zn(2)-C6 fungal-type" evidence="9">
    <location>
        <begin position="34"/>
        <end position="63"/>
    </location>
</feature>
<dbReference type="CDD" id="cd12148">
    <property type="entry name" value="fungal_TF_MHR"/>
    <property type="match status" value="1"/>
</dbReference>
<dbReference type="Proteomes" id="UP001209540">
    <property type="component" value="Unassembled WGS sequence"/>
</dbReference>
<dbReference type="SMART" id="SM00906">
    <property type="entry name" value="Fungal_trans"/>
    <property type="match status" value="1"/>
</dbReference>
<feature type="compositionally biased region" description="Low complexity" evidence="8">
    <location>
        <begin position="1"/>
        <end position="11"/>
    </location>
</feature>
<keyword evidence="2" id="KW-0479">Metal-binding</keyword>
<feature type="region of interest" description="Disordered" evidence="8">
    <location>
        <begin position="1"/>
        <end position="28"/>
    </location>
</feature>
<dbReference type="GO" id="GO:0008270">
    <property type="term" value="F:zinc ion binding"/>
    <property type="evidence" value="ECO:0007669"/>
    <property type="project" value="InterPro"/>
</dbReference>
<dbReference type="PROSITE" id="PS50048">
    <property type="entry name" value="ZN2_CY6_FUNGAL_2"/>
    <property type="match status" value="1"/>
</dbReference>
<feature type="region of interest" description="Disordered" evidence="8">
    <location>
        <begin position="836"/>
        <end position="879"/>
    </location>
</feature>
<evidence type="ECO:0000256" key="8">
    <source>
        <dbReference type="SAM" id="MobiDB-lite"/>
    </source>
</evidence>
<feature type="compositionally biased region" description="Polar residues" evidence="8">
    <location>
        <begin position="836"/>
        <end position="847"/>
    </location>
</feature>
<reference evidence="10" key="1">
    <citation type="journal article" date="2022" name="IScience">
        <title>Evolution of zygomycete secretomes and the origins of terrestrial fungal ecologies.</title>
        <authorList>
            <person name="Chang Y."/>
            <person name="Wang Y."/>
            <person name="Mondo S."/>
            <person name="Ahrendt S."/>
            <person name="Andreopoulos W."/>
            <person name="Barry K."/>
            <person name="Beard J."/>
            <person name="Benny G.L."/>
            <person name="Blankenship S."/>
            <person name="Bonito G."/>
            <person name="Cuomo C."/>
            <person name="Desiro A."/>
            <person name="Gervers K.A."/>
            <person name="Hundley H."/>
            <person name="Kuo A."/>
            <person name="LaButti K."/>
            <person name="Lang B.F."/>
            <person name="Lipzen A."/>
            <person name="O'Donnell K."/>
            <person name="Pangilinan J."/>
            <person name="Reynolds N."/>
            <person name="Sandor L."/>
            <person name="Smith M.E."/>
            <person name="Tsang A."/>
            <person name="Grigoriev I.V."/>
            <person name="Stajich J.E."/>
            <person name="Spatafora J.W."/>
        </authorList>
    </citation>
    <scope>NUCLEOTIDE SEQUENCE</scope>
    <source>
        <strain evidence="10">RSA 2281</strain>
    </source>
</reference>
<dbReference type="SUPFAM" id="SSF57701">
    <property type="entry name" value="Zn2/Cys6 DNA-binding domain"/>
    <property type="match status" value="1"/>
</dbReference>
<dbReference type="GO" id="GO:0000981">
    <property type="term" value="F:DNA-binding transcription factor activity, RNA polymerase II-specific"/>
    <property type="evidence" value="ECO:0007669"/>
    <property type="project" value="InterPro"/>
</dbReference>
<comment type="subcellular location">
    <subcellularLocation>
        <location evidence="1">Nucleus</location>
    </subcellularLocation>
</comment>